<dbReference type="Gene3D" id="3.40.50.300">
    <property type="entry name" value="P-loop containing nucleotide triphosphate hydrolases"/>
    <property type="match status" value="1"/>
</dbReference>
<feature type="domain" description="ABC transmembrane type-1" evidence="9">
    <location>
        <begin position="25"/>
        <end position="311"/>
    </location>
</feature>
<feature type="transmembrane region" description="Helical" evidence="7">
    <location>
        <begin position="23"/>
        <end position="48"/>
    </location>
</feature>
<dbReference type="SUPFAM" id="SSF90123">
    <property type="entry name" value="ABC transporter transmembrane region"/>
    <property type="match status" value="1"/>
</dbReference>
<keyword evidence="4" id="KW-0067">ATP-binding</keyword>
<dbReference type="SUPFAM" id="SSF52540">
    <property type="entry name" value="P-loop containing nucleoside triphosphate hydrolases"/>
    <property type="match status" value="1"/>
</dbReference>
<dbReference type="PROSITE" id="PS00211">
    <property type="entry name" value="ABC_TRANSPORTER_1"/>
    <property type="match status" value="1"/>
</dbReference>
<keyword evidence="11" id="KW-1185">Reference proteome</keyword>
<evidence type="ECO:0000256" key="1">
    <source>
        <dbReference type="ARBA" id="ARBA00004651"/>
    </source>
</evidence>
<protein>
    <submittedName>
        <fullName evidence="10">Thiol reductant ABC exporter, CydC subunit</fullName>
    </submittedName>
</protein>
<feature type="transmembrane region" description="Helical" evidence="7">
    <location>
        <begin position="280"/>
        <end position="300"/>
    </location>
</feature>
<keyword evidence="2 7" id="KW-0812">Transmembrane</keyword>
<dbReference type="Proteomes" id="UP000070467">
    <property type="component" value="Unassembled WGS sequence"/>
</dbReference>
<dbReference type="PROSITE" id="PS50929">
    <property type="entry name" value="ABC_TM1F"/>
    <property type="match status" value="1"/>
</dbReference>
<evidence type="ECO:0000313" key="10">
    <source>
        <dbReference type="EMBL" id="KXB58535.1"/>
    </source>
</evidence>
<evidence type="ECO:0000256" key="7">
    <source>
        <dbReference type="SAM" id="Phobius"/>
    </source>
</evidence>
<dbReference type="NCBIfam" id="TIGR02868">
    <property type="entry name" value="CydC"/>
    <property type="match status" value="1"/>
</dbReference>
<sequence length="582" mass="66822">MEAIILDNIHIVRNELKSNYKQITLIILLGLTSVISGAALMYVSGFLISKSSLKIGNILMLQVPTVLTRTFSLGQSVFSYLQRLVSHDLVLKIIEKMRSKTYSILEPMALKLKKEYKSGDLLSLISDDIEYLQNIYLKSIFPSIISLILYVIFITMISEYDVNYAILSMLYGLFIIFIVPFLSLVITKKHLKVMKVSKNKLYKEITSAIFGITDLISANRVENFIEKYTEKEKLLLRKEHKIKILIHLRENIINFFAALTAISIVYFCKKMTINNNIENVYIASFCMIVLSILTVVSLTGDAISHIPIYQESINRVKNFYKNEGKNKNKFIFENKEYERIIEVKNLSFKYDDKKIIKNISFSVKKGEKVAIIGKSGAGKSTIMKLLTGTYADYTGKIKIFGNNPNESMLGNKISMLNQKPYLFDMTIKENIALSIINKNINNNNKINKKINDSLEKAHIKKLIDRLSDGIDTTVYETGARFSGGERQRLAFARTIVQNNELLFLDEPTVGLDPKTEHELIKTIFENSRDKTILWITHHLNLVESMDKVIFINDGEIEMIGNHYELYKNNDKYKKLYDLNEGF</sequence>
<evidence type="ECO:0000313" key="11">
    <source>
        <dbReference type="Proteomes" id="UP000070467"/>
    </source>
</evidence>
<evidence type="ECO:0000256" key="5">
    <source>
        <dbReference type="ARBA" id="ARBA00022989"/>
    </source>
</evidence>
<dbReference type="InterPro" id="IPR036640">
    <property type="entry name" value="ABC1_TM_sf"/>
</dbReference>
<evidence type="ECO:0000259" key="9">
    <source>
        <dbReference type="PROSITE" id="PS50929"/>
    </source>
</evidence>
<name>A0ABR5TPJ0_9BACL</name>
<proteinExistence type="predicted"/>
<keyword evidence="6 7" id="KW-0472">Membrane</keyword>
<feature type="transmembrane region" description="Helical" evidence="7">
    <location>
        <begin position="140"/>
        <end position="158"/>
    </location>
</feature>
<dbReference type="InterPro" id="IPR014223">
    <property type="entry name" value="ABC_CydC/D"/>
</dbReference>
<dbReference type="InterPro" id="IPR017871">
    <property type="entry name" value="ABC_transporter-like_CS"/>
</dbReference>
<dbReference type="InterPro" id="IPR003439">
    <property type="entry name" value="ABC_transporter-like_ATP-bd"/>
</dbReference>
<organism evidence="10 11">
    <name type="scientific">Gemelliphila asaccharolytica</name>
    <dbReference type="NCBI Taxonomy" id="502393"/>
    <lineage>
        <taxon>Bacteria</taxon>
        <taxon>Bacillati</taxon>
        <taxon>Bacillota</taxon>
        <taxon>Bacilli</taxon>
        <taxon>Bacillales</taxon>
        <taxon>Gemellaceae</taxon>
        <taxon>Gemelliphila</taxon>
    </lineage>
</organism>
<dbReference type="InterPro" id="IPR011527">
    <property type="entry name" value="ABC1_TM_dom"/>
</dbReference>
<dbReference type="SMART" id="SM00382">
    <property type="entry name" value="AAA"/>
    <property type="match status" value="1"/>
</dbReference>
<comment type="caution">
    <text evidence="10">The sequence shown here is derived from an EMBL/GenBank/DDBJ whole genome shotgun (WGS) entry which is preliminary data.</text>
</comment>
<dbReference type="InterPro" id="IPR027417">
    <property type="entry name" value="P-loop_NTPase"/>
</dbReference>
<dbReference type="Pfam" id="PF00664">
    <property type="entry name" value="ABC_membrane"/>
    <property type="match status" value="1"/>
</dbReference>
<dbReference type="PROSITE" id="PS50893">
    <property type="entry name" value="ABC_TRANSPORTER_2"/>
    <property type="match status" value="1"/>
</dbReference>
<feature type="transmembrane region" description="Helical" evidence="7">
    <location>
        <begin position="164"/>
        <end position="186"/>
    </location>
</feature>
<dbReference type="EMBL" id="LSDB01000008">
    <property type="protein sequence ID" value="KXB58535.1"/>
    <property type="molecule type" value="Genomic_DNA"/>
</dbReference>
<evidence type="ECO:0000256" key="4">
    <source>
        <dbReference type="ARBA" id="ARBA00022840"/>
    </source>
</evidence>
<comment type="subcellular location">
    <subcellularLocation>
        <location evidence="1">Cell membrane</location>
        <topology evidence="1">Multi-pass membrane protein</topology>
    </subcellularLocation>
</comment>
<dbReference type="PANTHER" id="PTHR43394:SF1">
    <property type="entry name" value="ATP-BINDING CASSETTE SUB-FAMILY B MEMBER 10, MITOCHONDRIAL"/>
    <property type="match status" value="1"/>
</dbReference>
<reference evidence="10 11" key="1">
    <citation type="submission" date="2016-01" db="EMBL/GenBank/DDBJ databases">
        <authorList>
            <person name="Mitreva M."/>
            <person name="Pepin K.H."/>
            <person name="Mihindukulasuriya K.A."/>
            <person name="Fulton R."/>
            <person name="Fronick C."/>
            <person name="O'Laughlin M."/>
            <person name="Miner T."/>
            <person name="Herter B."/>
            <person name="Rosa B.A."/>
            <person name="Cordes M."/>
            <person name="Tomlinson C."/>
            <person name="Wollam A."/>
            <person name="Palsikar V.B."/>
            <person name="Mardis E.R."/>
            <person name="Wilson R.K."/>
        </authorList>
    </citation>
    <scope>NUCLEOTIDE SEQUENCE [LARGE SCALE GENOMIC DNA]</scope>
    <source>
        <strain evidence="10 11">KA00071</strain>
    </source>
</reference>
<dbReference type="PANTHER" id="PTHR43394">
    <property type="entry name" value="ATP-DEPENDENT PERMEASE MDL1, MITOCHONDRIAL"/>
    <property type="match status" value="1"/>
</dbReference>
<dbReference type="InterPro" id="IPR039421">
    <property type="entry name" value="Type_1_exporter"/>
</dbReference>
<evidence type="ECO:0000256" key="3">
    <source>
        <dbReference type="ARBA" id="ARBA00022741"/>
    </source>
</evidence>
<evidence type="ECO:0000259" key="8">
    <source>
        <dbReference type="PROSITE" id="PS50893"/>
    </source>
</evidence>
<feature type="domain" description="ABC transporter" evidence="8">
    <location>
        <begin position="341"/>
        <end position="578"/>
    </location>
</feature>
<dbReference type="InterPro" id="IPR003593">
    <property type="entry name" value="AAA+_ATPase"/>
</dbReference>
<dbReference type="Pfam" id="PF00005">
    <property type="entry name" value="ABC_tran"/>
    <property type="match status" value="1"/>
</dbReference>
<evidence type="ECO:0000256" key="2">
    <source>
        <dbReference type="ARBA" id="ARBA00022692"/>
    </source>
</evidence>
<evidence type="ECO:0000256" key="6">
    <source>
        <dbReference type="ARBA" id="ARBA00023136"/>
    </source>
</evidence>
<keyword evidence="5 7" id="KW-1133">Transmembrane helix</keyword>
<feature type="transmembrane region" description="Helical" evidence="7">
    <location>
        <begin position="251"/>
        <end position="268"/>
    </location>
</feature>
<gene>
    <name evidence="10" type="ORF">HMPREF1871_00299</name>
</gene>
<keyword evidence="3" id="KW-0547">Nucleotide-binding</keyword>
<accession>A0ABR5TPJ0</accession>
<dbReference type="Gene3D" id="1.20.1560.10">
    <property type="entry name" value="ABC transporter type 1, transmembrane domain"/>
    <property type="match status" value="1"/>
</dbReference>